<dbReference type="PROSITE" id="PS50830">
    <property type="entry name" value="TNASE_3"/>
    <property type="match status" value="1"/>
</dbReference>
<evidence type="ECO:0000313" key="3">
    <source>
        <dbReference type="Proteomes" id="UP001589943"/>
    </source>
</evidence>
<dbReference type="RefSeq" id="WP_379481569.1">
    <property type="nucleotide sequence ID" value="NZ_JBHLTL010000006.1"/>
</dbReference>
<gene>
    <name evidence="2" type="ORF">ACFFF7_11895</name>
</gene>
<organism evidence="2 3">
    <name type="scientific">Novosphingobium aquiterrae</name>
    <dbReference type="NCBI Taxonomy" id="624388"/>
    <lineage>
        <taxon>Bacteria</taxon>
        <taxon>Pseudomonadati</taxon>
        <taxon>Pseudomonadota</taxon>
        <taxon>Alphaproteobacteria</taxon>
        <taxon>Sphingomonadales</taxon>
        <taxon>Sphingomonadaceae</taxon>
        <taxon>Novosphingobium</taxon>
    </lineage>
</organism>
<dbReference type="Pfam" id="PF00565">
    <property type="entry name" value="SNase"/>
    <property type="match status" value="1"/>
</dbReference>
<dbReference type="InterPro" id="IPR035437">
    <property type="entry name" value="SNase_OB-fold_sf"/>
</dbReference>
<dbReference type="Gene3D" id="2.40.50.90">
    <property type="match status" value="1"/>
</dbReference>
<keyword evidence="3" id="KW-1185">Reference proteome</keyword>
<protein>
    <submittedName>
        <fullName evidence="2">Thermonuclease family protein</fullName>
    </submittedName>
</protein>
<feature type="domain" description="TNase-like" evidence="1">
    <location>
        <begin position="23"/>
        <end position="128"/>
    </location>
</feature>
<dbReference type="Proteomes" id="UP001589943">
    <property type="component" value="Unassembled WGS sequence"/>
</dbReference>
<dbReference type="SUPFAM" id="SSF50199">
    <property type="entry name" value="Staphylococcal nuclease"/>
    <property type="match status" value="1"/>
</dbReference>
<name>A0ABV6PJW1_9SPHN</name>
<evidence type="ECO:0000259" key="1">
    <source>
        <dbReference type="PROSITE" id="PS50830"/>
    </source>
</evidence>
<evidence type="ECO:0000313" key="2">
    <source>
        <dbReference type="EMBL" id="MFC0590120.1"/>
    </source>
</evidence>
<accession>A0ABV6PJW1</accession>
<proteinExistence type="predicted"/>
<sequence>MDILTLAAAAFALCPSGPRDTCVVDGDTFWLHGEKIRIADINAPETHGAGCPAEHVLGERAASRLAALLNAGQFVLVTQGRAVDRYGRQLRVLTRGGRSLGAQLVEEGLAETWRGRRSDWCTLLASRG</sequence>
<dbReference type="InterPro" id="IPR016071">
    <property type="entry name" value="Staphylococal_nuclease_OB-fold"/>
</dbReference>
<comment type="caution">
    <text evidence="2">The sequence shown here is derived from an EMBL/GenBank/DDBJ whole genome shotgun (WGS) entry which is preliminary data.</text>
</comment>
<reference evidence="2 3" key="1">
    <citation type="submission" date="2024-09" db="EMBL/GenBank/DDBJ databases">
        <authorList>
            <person name="Sun Q."/>
            <person name="Mori K."/>
        </authorList>
    </citation>
    <scope>NUCLEOTIDE SEQUENCE [LARGE SCALE GENOMIC DNA]</scope>
    <source>
        <strain evidence="2 3">NCAIM B.02537</strain>
    </source>
</reference>
<dbReference type="EMBL" id="JBHLTL010000006">
    <property type="protein sequence ID" value="MFC0590120.1"/>
    <property type="molecule type" value="Genomic_DNA"/>
</dbReference>